<dbReference type="InterPro" id="IPR017900">
    <property type="entry name" value="4Fe4S_Fe_S_CS"/>
</dbReference>
<reference evidence="7 8" key="1">
    <citation type="submission" date="2016-11" db="EMBL/GenBank/DDBJ databases">
        <authorList>
            <person name="Varghese N."/>
            <person name="Submissions S."/>
        </authorList>
    </citation>
    <scope>NUCLEOTIDE SEQUENCE [LARGE SCALE GENOMIC DNA]</scope>
    <source>
        <strain evidence="7 8">DSM 15287</strain>
    </source>
</reference>
<evidence type="ECO:0000256" key="5">
    <source>
        <dbReference type="ARBA" id="ARBA00023014"/>
    </source>
</evidence>
<keyword evidence="4" id="KW-0408">Iron</keyword>
<dbReference type="SUPFAM" id="SSF55469">
    <property type="entry name" value="FMN-dependent nitroreductase-like"/>
    <property type="match status" value="1"/>
</dbReference>
<dbReference type="EMBL" id="FQZD01000044">
    <property type="protein sequence ID" value="SHJ86628.1"/>
    <property type="molecule type" value="Genomic_DNA"/>
</dbReference>
<dbReference type="SUPFAM" id="SSF54862">
    <property type="entry name" value="4Fe-4S ferredoxins"/>
    <property type="match status" value="1"/>
</dbReference>
<dbReference type="OrthoDB" id="1683619at2"/>
<dbReference type="Pfam" id="PF00881">
    <property type="entry name" value="Nitroreductase"/>
    <property type="match status" value="1"/>
</dbReference>
<dbReference type="CDD" id="cd02143">
    <property type="entry name" value="nitroreductase_FeS-like"/>
    <property type="match status" value="1"/>
</dbReference>
<evidence type="ECO:0000256" key="3">
    <source>
        <dbReference type="ARBA" id="ARBA00023002"/>
    </source>
</evidence>
<accession>A0A1M6MSZ5</accession>
<dbReference type="InterPro" id="IPR017896">
    <property type="entry name" value="4Fe4S_Fe-S-bd"/>
</dbReference>
<name>A0A1M6MSZ5_9FIRM</name>
<feature type="domain" description="4Fe-4S ferredoxin-type" evidence="6">
    <location>
        <begin position="32"/>
        <end position="61"/>
    </location>
</feature>
<protein>
    <submittedName>
        <fullName evidence="7">Nitroreductase</fullName>
    </submittedName>
</protein>
<sequence>MELIHVDSKKCTKCGIWVNICPPRIIQMKENGPVLSNPTSCIACGHCVAICPNTAMDNNKTPLSDQLPLENSPVIDSNSAYQFIRSRRSIRCYKNQKIPRDLQLKLLDIARFAPTASNKQGISYIIIDDAEILQKTTQIVIEWMEENQSHWWSFPIHIRAYKELGIDGIMHSAPTLIVATAPKDFKNGRENTILSISYLELFASTLGLGSAWAGLFEMCAFSNYPPLLDLLKIPEHKSITGAVMVGYPKYSFKRLVDRNPLNVTILSSN</sequence>
<dbReference type="Pfam" id="PF13187">
    <property type="entry name" value="Fer4_9"/>
    <property type="match status" value="1"/>
</dbReference>
<evidence type="ECO:0000313" key="8">
    <source>
        <dbReference type="Proteomes" id="UP000322917"/>
    </source>
</evidence>
<dbReference type="Gene3D" id="3.30.70.20">
    <property type="match status" value="1"/>
</dbReference>
<dbReference type="GO" id="GO:0016491">
    <property type="term" value="F:oxidoreductase activity"/>
    <property type="evidence" value="ECO:0007669"/>
    <property type="project" value="UniProtKB-KW"/>
</dbReference>
<organism evidence="7 8">
    <name type="scientific">Propionispora hippei DSM 15287</name>
    <dbReference type="NCBI Taxonomy" id="1123003"/>
    <lineage>
        <taxon>Bacteria</taxon>
        <taxon>Bacillati</taxon>
        <taxon>Bacillota</taxon>
        <taxon>Negativicutes</taxon>
        <taxon>Selenomonadales</taxon>
        <taxon>Sporomusaceae</taxon>
        <taxon>Propionispora</taxon>
    </lineage>
</organism>
<dbReference type="Proteomes" id="UP000322917">
    <property type="component" value="Unassembled WGS sequence"/>
</dbReference>
<dbReference type="Gene3D" id="3.40.109.10">
    <property type="entry name" value="NADH Oxidase"/>
    <property type="match status" value="1"/>
</dbReference>
<dbReference type="GO" id="GO:0046872">
    <property type="term" value="F:metal ion binding"/>
    <property type="evidence" value="ECO:0007669"/>
    <property type="project" value="UniProtKB-KW"/>
</dbReference>
<evidence type="ECO:0000256" key="4">
    <source>
        <dbReference type="ARBA" id="ARBA00023004"/>
    </source>
</evidence>
<evidence type="ECO:0000313" key="7">
    <source>
        <dbReference type="EMBL" id="SHJ86628.1"/>
    </source>
</evidence>
<gene>
    <name evidence="7" type="ORF">SAMN02745170_03541</name>
</gene>
<dbReference type="AlphaFoldDB" id="A0A1M6MSZ5"/>
<dbReference type="GO" id="GO:0051536">
    <property type="term" value="F:iron-sulfur cluster binding"/>
    <property type="evidence" value="ECO:0007669"/>
    <property type="project" value="UniProtKB-KW"/>
</dbReference>
<proteinExistence type="inferred from homology"/>
<dbReference type="PANTHER" id="PTHR43673:SF10">
    <property type="entry name" value="NADH DEHYDROGENASE_NAD(P)H NITROREDUCTASE XCC3605-RELATED"/>
    <property type="match status" value="1"/>
</dbReference>
<evidence type="ECO:0000256" key="2">
    <source>
        <dbReference type="ARBA" id="ARBA00022723"/>
    </source>
</evidence>
<keyword evidence="2" id="KW-0479">Metal-binding</keyword>
<dbReference type="RefSeq" id="WP_149736115.1">
    <property type="nucleotide sequence ID" value="NZ_FQZD01000044.1"/>
</dbReference>
<evidence type="ECO:0000259" key="6">
    <source>
        <dbReference type="PROSITE" id="PS51379"/>
    </source>
</evidence>
<feature type="domain" description="4Fe-4S ferredoxin-type" evidence="6">
    <location>
        <begin position="2"/>
        <end position="31"/>
    </location>
</feature>
<dbReference type="InterPro" id="IPR029479">
    <property type="entry name" value="Nitroreductase"/>
</dbReference>
<comment type="similarity">
    <text evidence="1">Belongs to the nitroreductase family.</text>
</comment>
<dbReference type="PANTHER" id="PTHR43673">
    <property type="entry name" value="NAD(P)H NITROREDUCTASE YDGI-RELATED"/>
    <property type="match status" value="1"/>
</dbReference>
<dbReference type="PROSITE" id="PS00198">
    <property type="entry name" value="4FE4S_FER_1"/>
    <property type="match status" value="1"/>
</dbReference>
<dbReference type="PROSITE" id="PS51379">
    <property type="entry name" value="4FE4S_FER_2"/>
    <property type="match status" value="2"/>
</dbReference>
<evidence type="ECO:0000256" key="1">
    <source>
        <dbReference type="ARBA" id="ARBA00007118"/>
    </source>
</evidence>
<keyword evidence="8" id="KW-1185">Reference proteome</keyword>
<dbReference type="InterPro" id="IPR000415">
    <property type="entry name" value="Nitroreductase-like"/>
</dbReference>
<keyword evidence="3" id="KW-0560">Oxidoreductase</keyword>
<keyword evidence="5" id="KW-0411">Iron-sulfur</keyword>